<dbReference type="GeneID" id="113466835"/>
<dbReference type="GO" id="GO:0048513">
    <property type="term" value="P:animal organ development"/>
    <property type="evidence" value="ECO:0007669"/>
    <property type="project" value="TreeGrafter"/>
</dbReference>
<dbReference type="PANTHER" id="PTHR45921:SF6">
    <property type="entry name" value="C15"/>
    <property type="match status" value="1"/>
</dbReference>
<dbReference type="PANTHER" id="PTHR45921">
    <property type="entry name" value="IP01054P"/>
    <property type="match status" value="1"/>
</dbReference>
<dbReference type="GO" id="GO:0005634">
    <property type="term" value="C:nucleus"/>
    <property type="evidence" value="ECO:0007669"/>
    <property type="project" value="UniProtKB-SubCell"/>
</dbReference>
<dbReference type="PaxDb" id="121845-A0A3Q0IQ46"/>
<feature type="region of interest" description="Disordered" evidence="3">
    <location>
        <begin position="178"/>
        <end position="228"/>
    </location>
</feature>
<feature type="region of interest" description="Disordered" evidence="3">
    <location>
        <begin position="1"/>
        <end position="92"/>
    </location>
</feature>
<dbReference type="GO" id="GO:0000978">
    <property type="term" value="F:RNA polymerase II cis-regulatory region sequence-specific DNA binding"/>
    <property type="evidence" value="ECO:0007669"/>
    <property type="project" value="TreeGrafter"/>
</dbReference>
<evidence type="ECO:0000313" key="5">
    <source>
        <dbReference type="RefSeq" id="XP_026678352.1"/>
    </source>
</evidence>
<comment type="subcellular location">
    <subcellularLocation>
        <location evidence="1">Nucleus</location>
    </subcellularLocation>
</comment>
<gene>
    <name evidence="5" type="primary">LOC113466835</name>
</gene>
<accession>A0A3Q0IQ46</accession>
<keyword evidence="2" id="KW-0217">Developmental protein</keyword>
<dbReference type="RefSeq" id="XP_026678352.1">
    <property type="nucleotide sequence ID" value="XM_026822551.1"/>
</dbReference>
<evidence type="ECO:0000256" key="3">
    <source>
        <dbReference type="SAM" id="MobiDB-lite"/>
    </source>
</evidence>
<dbReference type="AlphaFoldDB" id="A0A3Q0IQ46"/>
<proteinExistence type="predicted"/>
<dbReference type="Proteomes" id="UP000079169">
    <property type="component" value="Unplaced"/>
</dbReference>
<dbReference type="STRING" id="121845.A0A3Q0IQ46"/>
<feature type="compositionally biased region" description="Polar residues" evidence="3">
    <location>
        <begin position="1"/>
        <end position="12"/>
    </location>
</feature>
<feature type="compositionally biased region" description="Acidic residues" evidence="3">
    <location>
        <begin position="13"/>
        <end position="27"/>
    </location>
</feature>
<feature type="compositionally biased region" description="Basic and acidic residues" evidence="3">
    <location>
        <begin position="28"/>
        <end position="54"/>
    </location>
</feature>
<evidence type="ECO:0000256" key="2">
    <source>
        <dbReference type="ARBA" id="ARBA00022473"/>
    </source>
</evidence>
<organism evidence="4 5">
    <name type="scientific">Diaphorina citri</name>
    <name type="common">Asian citrus psyllid</name>
    <dbReference type="NCBI Taxonomy" id="121845"/>
    <lineage>
        <taxon>Eukaryota</taxon>
        <taxon>Metazoa</taxon>
        <taxon>Ecdysozoa</taxon>
        <taxon>Arthropoda</taxon>
        <taxon>Hexapoda</taxon>
        <taxon>Insecta</taxon>
        <taxon>Pterygota</taxon>
        <taxon>Neoptera</taxon>
        <taxon>Paraneoptera</taxon>
        <taxon>Hemiptera</taxon>
        <taxon>Sternorrhyncha</taxon>
        <taxon>Psylloidea</taxon>
        <taxon>Psyllidae</taxon>
        <taxon>Diaphorininae</taxon>
        <taxon>Diaphorina</taxon>
    </lineage>
</organism>
<keyword evidence="4" id="KW-1185">Reference proteome</keyword>
<sequence>MTSSTNQPLNSCSDDEENINIEENSGDESDHSRLHESDHSRLHPEHTRIIHEESDVTEDDYEIYSNEKENKTDNEEDALSMRSDDVRSDTSSDYANKYKSTTLVDTSLPFSISRLLANNNNSHSFSAANIILVDIACDKRPKNVRRNGRRQTAEEREAERQAANRLMMSLQAEALSKGMYSAGGPPDRPSHPDSAPLSALQSLQPWAPGGASIHLPHHMSPPEHGTSSGPAHHFLSQAPPMTSPIC</sequence>
<evidence type="ECO:0000313" key="4">
    <source>
        <dbReference type="Proteomes" id="UP000079169"/>
    </source>
</evidence>
<name>A0A3Q0IQ46_DIACI</name>
<dbReference type="InterPro" id="IPR042247">
    <property type="entry name" value="TLX1/2/3"/>
</dbReference>
<evidence type="ECO:0000256" key="1">
    <source>
        <dbReference type="ARBA" id="ARBA00004123"/>
    </source>
</evidence>
<dbReference type="GO" id="GO:0000981">
    <property type="term" value="F:DNA-binding transcription factor activity, RNA polymerase II-specific"/>
    <property type="evidence" value="ECO:0007669"/>
    <property type="project" value="TreeGrafter"/>
</dbReference>
<dbReference type="KEGG" id="dci:113466835"/>
<reference evidence="5" key="1">
    <citation type="submission" date="2025-08" db="UniProtKB">
        <authorList>
            <consortium name="RefSeq"/>
        </authorList>
    </citation>
    <scope>IDENTIFICATION</scope>
</reference>
<protein>
    <submittedName>
        <fullName evidence="5">Uncharacterized protein LOC113466835</fullName>
    </submittedName>
</protein>